<name>A0A497E6D3_UNCAE</name>
<dbReference type="SUPFAM" id="SSF53067">
    <property type="entry name" value="Actin-like ATPase domain"/>
    <property type="match status" value="2"/>
</dbReference>
<dbReference type="GO" id="GO:0008737">
    <property type="term" value="F:L-fuculokinase activity"/>
    <property type="evidence" value="ECO:0007669"/>
    <property type="project" value="UniProtKB-EC"/>
</dbReference>
<evidence type="ECO:0000259" key="5">
    <source>
        <dbReference type="Pfam" id="PF00370"/>
    </source>
</evidence>
<dbReference type="Proteomes" id="UP000279422">
    <property type="component" value="Unassembled WGS sequence"/>
</dbReference>
<organism evidence="7 8">
    <name type="scientific">Aerophobetes bacterium</name>
    <dbReference type="NCBI Taxonomy" id="2030807"/>
    <lineage>
        <taxon>Bacteria</taxon>
        <taxon>Candidatus Aerophobota</taxon>
    </lineage>
</organism>
<accession>A0A497E6D3</accession>
<evidence type="ECO:0000313" key="7">
    <source>
        <dbReference type="EMBL" id="RLE09816.1"/>
    </source>
</evidence>
<gene>
    <name evidence="7" type="ORF">DRJ00_03265</name>
</gene>
<dbReference type="AlphaFoldDB" id="A0A497E6D3"/>
<dbReference type="PIRSF" id="PIRSF000538">
    <property type="entry name" value="GlpK"/>
    <property type="match status" value="1"/>
</dbReference>
<dbReference type="CDD" id="cd07773">
    <property type="entry name" value="ASKHA_NBD_FGGY_FK"/>
    <property type="match status" value="1"/>
</dbReference>
<dbReference type="PROSITE" id="PS00445">
    <property type="entry name" value="FGGY_KINASES_2"/>
    <property type="match status" value="1"/>
</dbReference>
<dbReference type="EC" id="2.7.1.51" evidence="7"/>
<proteinExistence type="inferred from homology"/>
<evidence type="ECO:0000256" key="3">
    <source>
        <dbReference type="ARBA" id="ARBA00022777"/>
    </source>
</evidence>
<dbReference type="InterPro" id="IPR000577">
    <property type="entry name" value="Carb_kinase_FGGY"/>
</dbReference>
<keyword evidence="2 4" id="KW-0808">Transferase</keyword>
<sequence>MGEGLAKYRREGMEKEVVIVIDCGATNVRVAAVKKSGKIEDEMSFPNRAVPQKEGKEWLIWDVEEIWEKICRAAQKVCSRVGRKNIRAVVAVTFGADGAPVDKKGKLLYPVISWQCSRGRELVEELERMLSPWQVYQVTGYQFIPFNTVFRILWLKKNEPEVLEKAYKWLMLSGIINQRLCGEFAIDPTSASTMMAMDLKRRKWWRKILDLIGVDPSLFPEWKQPGQLVGKVTLRASEETGIPRGTPVVAAGHDTQFAAIGAGSSPREATLSSGTWEILLLRLPEFKPTREGFEGGLIIESDAVPGLWNPQVLMIASGVLEWVRKNFYADLSGRKDIHEVMILEAEKIPVGKSSVNLIPEFSPGTGPARKLNLKGSLLGLTLTTQRGEVYRAALEGLSFQLRTALELLEKATGFCPEAIRIVGGGAKNRLWNRIRAEVTGLPLVSLGQKEAAAIGAAIMGFLGAGVFSSVEEGQKAVSFSEEIFEPTSKRKVYEELYQQYKKTLFSLREVYSGGGALK</sequence>
<dbReference type="InterPro" id="IPR043129">
    <property type="entry name" value="ATPase_NBD"/>
</dbReference>
<evidence type="ECO:0000256" key="4">
    <source>
        <dbReference type="RuleBase" id="RU003733"/>
    </source>
</evidence>
<evidence type="ECO:0000313" key="8">
    <source>
        <dbReference type="Proteomes" id="UP000279422"/>
    </source>
</evidence>
<reference evidence="7 8" key="1">
    <citation type="submission" date="2018-06" db="EMBL/GenBank/DDBJ databases">
        <title>Extensive metabolic versatility and redundancy in microbially diverse, dynamic hydrothermal sediments.</title>
        <authorList>
            <person name="Dombrowski N."/>
            <person name="Teske A."/>
            <person name="Baker B.J."/>
        </authorList>
    </citation>
    <scope>NUCLEOTIDE SEQUENCE [LARGE SCALE GENOMIC DNA]</scope>
    <source>
        <strain evidence="7">B47_G16</strain>
    </source>
</reference>
<comment type="caution">
    <text evidence="7">The sequence shown here is derived from an EMBL/GenBank/DDBJ whole genome shotgun (WGS) entry which is preliminary data.</text>
</comment>
<dbReference type="PANTHER" id="PTHR43095">
    <property type="entry name" value="SUGAR KINASE"/>
    <property type="match status" value="1"/>
</dbReference>
<dbReference type="PANTHER" id="PTHR43095:SF5">
    <property type="entry name" value="XYLULOSE KINASE"/>
    <property type="match status" value="1"/>
</dbReference>
<evidence type="ECO:0000256" key="2">
    <source>
        <dbReference type="ARBA" id="ARBA00022679"/>
    </source>
</evidence>
<comment type="similarity">
    <text evidence="1 4">Belongs to the FGGY kinase family.</text>
</comment>
<dbReference type="Pfam" id="PF02782">
    <property type="entry name" value="FGGY_C"/>
    <property type="match status" value="1"/>
</dbReference>
<protein>
    <submittedName>
        <fullName evidence="7">L-fuculokinase</fullName>
        <ecNumber evidence="7">2.7.1.51</ecNumber>
    </submittedName>
</protein>
<feature type="domain" description="Carbohydrate kinase FGGY N-terminal" evidence="5">
    <location>
        <begin position="18"/>
        <end position="261"/>
    </location>
</feature>
<dbReference type="InterPro" id="IPR018485">
    <property type="entry name" value="FGGY_C"/>
</dbReference>
<dbReference type="InterPro" id="IPR018484">
    <property type="entry name" value="FGGY_N"/>
</dbReference>
<evidence type="ECO:0000256" key="1">
    <source>
        <dbReference type="ARBA" id="ARBA00009156"/>
    </source>
</evidence>
<dbReference type="InterPro" id="IPR018483">
    <property type="entry name" value="Carb_kinase_FGGY_CS"/>
</dbReference>
<dbReference type="Gene3D" id="3.30.420.40">
    <property type="match status" value="2"/>
</dbReference>
<evidence type="ECO:0000259" key="6">
    <source>
        <dbReference type="Pfam" id="PF02782"/>
    </source>
</evidence>
<dbReference type="EMBL" id="QMPZ01000028">
    <property type="protein sequence ID" value="RLE09816.1"/>
    <property type="molecule type" value="Genomic_DNA"/>
</dbReference>
<keyword evidence="3 4" id="KW-0418">Kinase</keyword>
<dbReference type="Pfam" id="PF00370">
    <property type="entry name" value="FGGY_N"/>
    <property type="match status" value="1"/>
</dbReference>
<dbReference type="InterPro" id="IPR050406">
    <property type="entry name" value="FGGY_Carb_Kinase"/>
</dbReference>
<feature type="domain" description="Carbohydrate kinase FGGY C-terminal" evidence="6">
    <location>
        <begin position="270"/>
        <end position="462"/>
    </location>
</feature>